<name>A0ABV0SZG8_9TELE</name>
<protein>
    <submittedName>
        <fullName evidence="1">Uncharacterized protein</fullName>
    </submittedName>
</protein>
<accession>A0ABV0SZG8</accession>
<comment type="caution">
    <text evidence="1">The sequence shown here is derived from an EMBL/GenBank/DDBJ whole genome shotgun (WGS) entry which is preliminary data.</text>
</comment>
<gene>
    <name evidence="1" type="ORF">ILYODFUR_023343</name>
</gene>
<keyword evidence="2" id="KW-1185">Reference proteome</keyword>
<reference evidence="1 2" key="1">
    <citation type="submission" date="2021-06" db="EMBL/GenBank/DDBJ databases">
        <authorList>
            <person name="Palmer J.M."/>
        </authorList>
    </citation>
    <scope>NUCLEOTIDE SEQUENCE [LARGE SCALE GENOMIC DNA]</scope>
    <source>
        <strain evidence="2">if_2019</strain>
        <tissue evidence="1">Muscle</tissue>
    </source>
</reference>
<dbReference type="EMBL" id="JAHRIQ010014251">
    <property type="protein sequence ID" value="MEQ2226015.1"/>
    <property type="molecule type" value="Genomic_DNA"/>
</dbReference>
<feature type="non-terminal residue" evidence="1">
    <location>
        <position position="101"/>
    </location>
</feature>
<sequence>MFPTCSYTILVSLFELYHQWHWVWSSVAIDHGWATPVLMGRCPATFRCVLAPTHLNEMAELPPQYEVKFCTGLAMSQAFDSGVEAETHVKVAGHRPSRTRV</sequence>
<organism evidence="1 2">
    <name type="scientific">Ilyodon furcidens</name>
    <name type="common">goldbreast splitfin</name>
    <dbReference type="NCBI Taxonomy" id="33524"/>
    <lineage>
        <taxon>Eukaryota</taxon>
        <taxon>Metazoa</taxon>
        <taxon>Chordata</taxon>
        <taxon>Craniata</taxon>
        <taxon>Vertebrata</taxon>
        <taxon>Euteleostomi</taxon>
        <taxon>Actinopterygii</taxon>
        <taxon>Neopterygii</taxon>
        <taxon>Teleostei</taxon>
        <taxon>Neoteleostei</taxon>
        <taxon>Acanthomorphata</taxon>
        <taxon>Ovalentaria</taxon>
        <taxon>Atherinomorphae</taxon>
        <taxon>Cyprinodontiformes</taxon>
        <taxon>Goodeidae</taxon>
        <taxon>Ilyodon</taxon>
    </lineage>
</organism>
<dbReference type="Proteomes" id="UP001482620">
    <property type="component" value="Unassembled WGS sequence"/>
</dbReference>
<evidence type="ECO:0000313" key="1">
    <source>
        <dbReference type="EMBL" id="MEQ2226015.1"/>
    </source>
</evidence>
<proteinExistence type="predicted"/>
<evidence type="ECO:0000313" key="2">
    <source>
        <dbReference type="Proteomes" id="UP001482620"/>
    </source>
</evidence>